<dbReference type="EC" id="2.7.11.1" evidence="1"/>
<dbReference type="AlphaFoldDB" id="F2NBM6"/>
<dbReference type="PANTHER" id="PTHR43289:SF6">
    <property type="entry name" value="SERINE_THREONINE-PROTEIN KINASE NEKL-3"/>
    <property type="match status" value="1"/>
</dbReference>
<accession>F2NBM6</accession>
<dbReference type="InterPro" id="IPR008266">
    <property type="entry name" value="Tyr_kinase_AS"/>
</dbReference>
<feature type="transmembrane region" description="Helical" evidence="7">
    <location>
        <begin position="366"/>
        <end position="388"/>
    </location>
</feature>
<keyword evidence="4" id="KW-0547">Nucleotide-binding</keyword>
<keyword evidence="7" id="KW-0812">Transmembrane</keyword>
<evidence type="ECO:0000256" key="1">
    <source>
        <dbReference type="ARBA" id="ARBA00012513"/>
    </source>
</evidence>
<dbReference type="CDD" id="cd14014">
    <property type="entry name" value="STKc_PknB_like"/>
    <property type="match status" value="1"/>
</dbReference>
<name>F2NBM6_CORGP</name>
<keyword evidence="7" id="KW-0472">Membrane</keyword>
<feature type="domain" description="Protein kinase" evidence="8">
    <location>
        <begin position="7"/>
        <end position="290"/>
    </location>
</feature>
<dbReference type="Gene3D" id="1.10.510.10">
    <property type="entry name" value="Transferase(Phosphotransferase) domain 1"/>
    <property type="match status" value="1"/>
</dbReference>
<evidence type="ECO:0000256" key="4">
    <source>
        <dbReference type="ARBA" id="ARBA00022741"/>
    </source>
</evidence>
<evidence type="ECO:0000259" key="8">
    <source>
        <dbReference type="PROSITE" id="PS50011"/>
    </source>
</evidence>
<dbReference type="InterPro" id="IPR011009">
    <property type="entry name" value="Kinase-like_dom_sf"/>
</dbReference>
<dbReference type="HOGENOM" id="CLU_622395_0_0_11"/>
<dbReference type="InterPro" id="IPR000719">
    <property type="entry name" value="Prot_kinase_dom"/>
</dbReference>
<sequence>MMEDDLTDYLASLGRDEAFRVERVLKTTACECTEVVYFRGLNGAEMGPFLRKRIDRAAQLGCVYERIFETQRAGRRFLHLPRLSDVYRTERELIIVSEYVPGRSLSEVIDEEGPSERLARRMFPVLCDAVAELHECFDPPVIHRDLTPANIIMADSDGATEVTLIDFGISRVFRATARCDTTHYGTRPYASPEQFGFGQTDVRSDVYSLGAILRLCFTGHPEQTDAAGFESIADAPASISAVIERACSLDPRGRYATARELRRAFERALEPPHSTRTAADAARPPMHLAAEGLVRAPVLAGTFALETDDQAGGESPATSAASHRDLSSILGSIWNTAIVTSLVLFVIGAIELLINPSSSANDGPLWYRATMEFVFILPNLCGIGYLLLDRRRLRSRFRFLAHRSRLLDLRALGILFASTLIMIIVARALVDM</sequence>
<dbReference type="RefSeq" id="WP_013708578.1">
    <property type="nucleotide sequence ID" value="NC_015389.1"/>
</dbReference>
<organism evidence="9 10">
    <name type="scientific">Coriobacterium glomerans (strain ATCC 49209 / DSM 20642 / JCM 10262 / PW2)</name>
    <dbReference type="NCBI Taxonomy" id="700015"/>
    <lineage>
        <taxon>Bacteria</taxon>
        <taxon>Bacillati</taxon>
        <taxon>Actinomycetota</taxon>
        <taxon>Coriobacteriia</taxon>
        <taxon>Coriobacteriales</taxon>
        <taxon>Coriobacteriaceae</taxon>
        <taxon>Coriobacterium</taxon>
    </lineage>
</organism>
<gene>
    <name evidence="9" type="ordered locus">Corgl_0721</name>
</gene>
<dbReference type="GO" id="GO:0004674">
    <property type="term" value="F:protein serine/threonine kinase activity"/>
    <property type="evidence" value="ECO:0007669"/>
    <property type="project" value="UniProtKB-KW"/>
</dbReference>
<dbReference type="eggNOG" id="COG0515">
    <property type="taxonomic scope" value="Bacteria"/>
</dbReference>
<dbReference type="SMART" id="SM00220">
    <property type="entry name" value="S_TKc"/>
    <property type="match status" value="1"/>
</dbReference>
<evidence type="ECO:0000313" key="9">
    <source>
        <dbReference type="EMBL" id="AEB06835.1"/>
    </source>
</evidence>
<evidence type="ECO:0000256" key="2">
    <source>
        <dbReference type="ARBA" id="ARBA00022527"/>
    </source>
</evidence>
<keyword evidence="10" id="KW-1185">Reference proteome</keyword>
<dbReference type="OrthoDB" id="9762169at2"/>
<keyword evidence="7" id="KW-1133">Transmembrane helix</keyword>
<evidence type="ECO:0000256" key="6">
    <source>
        <dbReference type="ARBA" id="ARBA00022840"/>
    </source>
</evidence>
<protein>
    <recommendedName>
        <fullName evidence="1">non-specific serine/threonine protein kinase</fullName>
        <ecNumber evidence="1">2.7.11.1</ecNumber>
    </recommendedName>
</protein>
<evidence type="ECO:0000256" key="3">
    <source>
        <dbReference type="ARBA" id="ARBA00022679"/>
    </source>
</evidence>
<dbReference type="Pfam" id="PF00069">
    <property type="entry name" value="Pkinase"/>
    <property type="match status" value="1"/>
</dbReference>
<evidence type="ECO:0000313" key="10">
    <source>
        <dbReference type="Proteomes" id="UP000006851"/>
    </source>
</evidence>
<reference evidence="10" key="1">
    <citation type="journal article" date="2013" name="Stand. Genomic Sci.">
        <title>Complete genome sequence of Coriobacterium glomerans type strain (PW2(T)) from the midgut of Pyrrhocoris apterus L. (red soldier bug).</title>
        <authorList>
            <person name="Stackebrandt E."/>
            <person name="Zeytun A."/>
            <person name="Lapidus A."/>
            <person name="Nolan M."/>
            <person name="Lucas S."/>
            <person name="Hammon N."/>
            <person name="Deshpande S."/>
            <person name="Cheng J.F."/>
            <person name="Tapia R."/>
            <person name="Goodwin L.A."/>
            <person name="Pitluck S."/>
            <person name="Liolios K."/>
            <person name="Pagani I."/>
            <person name="Ivanova N."/>
            <person name="Mavromatis K."/>
            <person name="Mikhailova N."/>
            <person name="Huntemann M."/>
            <person name="Pati A."/>
            <person name="Chen A."/>
            <person name="Palaniappan K."/>
            <person name="Chang Y.J."/>
            <person name="Land M."/>
            <person name="Hauser L."/>
            <person name="Rohde M."/>
            <person name="Pukall R."/>
            <person name="Goker M."/>
            <person name="Detter J.C."/>
            <person name="Woyke T."/>
            <person name="Bristow J."/>
            <person name="Eisen J.A."/>
            <person name="Markowitz V."/>
            <person name="Hugenholtz P."/>
            <person name="Kyrpides N.C."/>
            <person name="Klenk H.P."/>
        </authorList>
    </citation>
    <scope>NUCLEOTIDE SEQUENCE</scope>
    <source>
        <strain evidence="10">ATCC 49209 / DSM 20642 / JCM 10262 / PW2</strain>
    </source>
</reference>
<keyword evidence="5 9" id="KW-0418">Kinase</keyword>
<dbReference type="GO" id="GO:0005524">
    <property type="term" value="F:ATP binding"/>
    <property type="evidence" value="ECO:0007669"/>
    <property type="project" value="UniProtKB-KW"/>
</dbReference>
<dbReference type="PROSITE" id="PS00109">
    <property type="entry name" value="PROTEIN_KINASE_TYR"/>
    <property type="match status" value="1"/>
</dbReference>
<evidence type="ECO:0000256" key="7">
    <source>
        <dbReference type="SAM" id="Phobius"/>
    </source>
</evidence>
<keyword evidence="6" id="KW-0067">ATP-binding</keyword>
<dbReference type="EMBL" id="CP002628">
    <property type="protein sequence ID" value="AEB06835.1"/>
    <property type="molecule type" value="Genomic_DNA"/>
</dbReference>
<feature type="transmembrane region" description="Helical" evidence="7">
    <location>
        <begin position="409"/>
        <end position="430"/>
    </location>
</feature>
<dbReference type="STRING" id="700015.Corgl_0721"/>
<dbReference type="Proteomes" id="UP000006851">
    <property type="component" value="Chromosome"/>
</dbReference>
<feature type="transmembrane region" description="Helical" evidence="7">
    <location>
        <begin position="333"/>
        <end position="354"/>
    </location>
</feature>
<evidence type="ECO:0000256" key="5">
    <source>
        <dbReference type="ARBA" id="ARBA00022777"/>
    </source>
</evidence>
<dbReference type="KEGG" id="cgo:Corgl_0721"/>
<dbReference type="PANTHER" id="PTHR43289">
    <property type="entry name" value="MITOGEN-ACTIVATED PROTEIN KINASE KINASE KINASE 20-RELATED"/>
    <property type="match status" value="1"/>
</dbReference>
<keyword evidence="2 9" id="KW-0723">Serine/threonine-protein kinase</keyword>
<keyword evidence="3" id="KW-0808">Transferase</keyword>
<dbReference type="SUPFAM" id="SSF56112">
    <property type="entry name" value="Protein kinase-like (PK-like)"/>
    <property type="match status" value="1"/>
</dbReference>
<proteinExistence type="predicted"/>
<dbReference type="PROSITE" id="PS50011">
    <property type="entry name" value="PROTEIN_KINASE_DOM"/>
    <property type="match status" value="1"/>
</dbReference>